<evidence type="ECO:0000313" key="3">
    <source>
        <dbReference type="EMBL" id="KAJ3262019.1"/>
    </source>
</evidence>
<gene>
    <name evidence="3" type="ORF">HK103_003862</name>
</gene>
<dbReference type="SMART" id="SM00065">
    <property type="entry name" value="GAF"/>
    <property type="match status" value="1"/>
</dbReference>
<dbReference type="SUPFAM" id="SSF49879">
    <property type="entry name" value="SMAD/FHA domain"/>
    <property type="match status" value="1"/>
</dbReference>
<feature type="region of interest" description="Disordered" evidence="1">
    <location>
        <begin position="601"/>
        <end position="681"/>
    </location>
</feature>
<comment type="caution">
    <text evidence="3">The sequence shown here is derived from an EMBL/GenBank/DDBJ whole genome shotgun (WGS) entry which is preliminary data.</text>
</comment>
<dbReference type="SUPFAM" id="SSF55073">
    <property type="entry name" value="Nucleotide cyclase"/>
    <property type="match status" value="1"/>
</dbReference>
<dbReference type="Pfam" id="PF00211">
    <property type="entry name" value="Guanylate_cyc"/>
    <property type="match status" value="1"/>
</dbReference>
<protein>
    <recommendedName>
        <fullName evidence="2">Guanylate cyclase domain-containing protein</fullName>
    </recommendedName>
</protein>
<evidence type="ECO:0000259" key="2">
    <source>
        <dbReference type="PROSITE" id="PS50125"/>
    </source>
</evidence>
<dbReference type="InterPro" id="IPR003018">
    <property type="entry name" value="GAF"/>
</dbReference>
<dbReference type="PANTHER" id="PTHR43081:SF1">
    <property type="entry name" value="ADENYLATE CYCLASE, TERMINAL-DIFFERENTIATION SPECIFIC"/>
    <property type="match status" value="1"/>
</dbReference>
<dbReference type="PROSITE" id="PS50125">
    <property type="entry name" value="GUANYLATE_CYCLASE_2"/>
    <property type="match status" value="1"/>
</dbReference>
<dbReference type="PANTHER" id="PTHR43081">
    <property type="entry name" value="ADENYLATE CYCLASE, TERMINAL-DIFFERENTIATION SPECIFIC-RELATED"/>
    <property type="match status" value="1"/>
</dbReference>
<dbReference type="InterPro" id="IPR029787">
    <property type="entry name" value="Nucleotide_cyclase"/>
</dbReference>
<dbReference type="EMBL" id="JADGKB010000003">
    <property type="protein sequence ID" value="KAJ3262019.1"/>
    <property type="molecule type" value="Genomic_DNA"/>
</dbReference>
<feature type="compositionally biased region" description="Polar residues" evidence="1">
    <location>
        <begin position="637"/>
        <end position="654"/>
    </location>
</feature>
<evidence type="ECO:0000313" key="4">
    <source>
        <dbReference type="Proteomes" id="UP001210925"/>
    </source>
</evidence>
<dbReference type="GO" id="GO:0009190">
    <property type="term" value="P:cyclic nucleotide biosynthetic process"/>
    <property type="evidence" value="ECO:0007669"/>
    <property type="project" value="InterPro"/>
</dbReference>
<dbReference type="Proteomes" id="UP001210925">
    <property type="component" value="Unassembled WGS sequence"/>
</dbReference>
<dbReference type="CDD" id="cd07302">
    <property type="entry name" value="CHD"/>
    <property type="match status" value="1"/>
</dbReference>
<dbReference type="Gene3D" id="3.30.450.40">
    <property type="match status" value="1"/>
</dbReference>
<dbReference type="Gene3D" id="3.30.70.1230">
    <property type="entry name" value="Nucleotide cyclase"/>
    <property type="match status" value="1"/>
</dbReference>
<reference evidence="3" key="1">
    <citation type="submission" date="2020-05" db="EMBL/GenBank/DDBJ databases">
        <title>Phylogenomic resolution of chytrid fungi.</title>
        <authorList>
            <person name="Stajich J.E."/>
            <person name="Amses K."/>
            <person name="Simmons R."/>
            <person name="Seto K."/>
            <person name="Myers J."/>
            <person name="Bonds A."/>
            <person name="Quandt C.A."/>
            <person name="Barry K."/>
            <person name="Liu P."/>
            <person name="Grigoriev I."/>
            <person name="Longcore J.E."/>
            <person name="James T.Y."/>
        </authorList>
    </citation>
    <scope>NUCLEOTIDE SEQUENCE</scope>
    <source>
        <strain evidence="3">PLAUS21</strain>
    </source>
</reference>
<dbReference type="Gene3D" id="2.60.200.20">
    <property type="match status" value="1"/>
</dbReference>
<keyword evidence="4" id="KW-1185">Reference proteome</keyword>
<feature type="compositionally biased region" description="Basic and acidic residues" evidence="1">
    <location>
        <begin position="49"/>
        <end position="58"/>
    </location>
</feature>
<dbReference type="InterPro" id="IPR029016">
    <property type="entry name" value="GAF-like_dom_sf"/>
</dbReference>
<dbReference type="GO" id="GO:0035556">
    <property type="term" value="P:intracellular signal transduction"/>
    <property type="evidence" value="ECO:0007669"/>
    <property type="project" value="InterPro"/>
</dbReference>
<dbReference type="AlphaFoldDB" id="A0AAD5YB49"/>
<organism evidence="3 4">
    <name type="scientific">Boothiomyces macroporosus</name>
    <dbReference type="NCBI Taxonomy" id="261099"/>
    <lineage>
        <taxon>Eukaryota</taxon>
        <taxon>Fungi</taxon>
        <taxon>Fungi incertae sedis</taxon>
        <taxon>Chytridiomycota</taxon>
        <taxon>Chytridiomycota incertae sedis</taxon>
        <taxon>Chytridiomycetes</taxon>
        <taxon>Rhizophydiales</taxon>
        <taxon>Terramycetaceae</taxon>
        <taxon>Boothiomyces</taxon>
    </lineage>
</organism>
<dbReference type="InterPro" id="IPR008984">
    <property type="entry name" value="SMAD_FHA_dom_sf"/>
</dbReference>
<accession>A0AAD5YB49</accession>
<feature type="compositionally biased region" description="Polar residues" evidence="1">
    <location>
        <begin position="27"/>
        <end position="48"/>
    </location>
</feature>
<sequence>MGTDGGHTKKMSYMKSLKNLPMRFRSQKSQASIESKGETTPLSNSRQDMQADKKKQNVELEDETDTMAPNRNAEKNLNPKLVVRSTVAAAPPEPNEFSDPNTAPYLVYHTSYGDRNSSNGVRVNDQFVTPGVPTPLRAGDTIMIGSIKLLYYESLAAIPKQATKGTEDNLKLVTILPSLNSYDEKIAIKAEIEEENVDFKKVDLVTDPNVLREDYEKLRLAYELSKVTLTNDLSVHLEKSLDLIFEILPVDRGVVLLVDQNTGTLATHQVKLRSAGEEGKEIVLSSTILKRVYESRKCLVTTDATQDKSLQAAASVMHSQMRSVICLPLVGHNKVHGIIHLDSDDSITTFSRKDLSIVTAISNQTAIAIENSILMAEYEQNAKVKEHLSRFLAPHVVQRMSNPSEIIRKGGRQMVGTIIFVDIRGFTNMSEKSTPVEVVHLLNDYFERLVRIVFKYNGVVDKYIGDALMAVFGTLEDDKDAEFRGVSAAFEFKAAIKDMNEDRARFNKEPISIGVGVNTGDLLAGFIGSSQRLEYTVIGDSVNTSSRICSMSKMNQVLISEYTYEYVKDRIEAAAVGSRQFKGKQKEVLVYEVLSVRDKPLDPSAAPPVTVTPPTGAATDSELPTKAIESATEAKETATNPSEVKAQQTPSVDNNLDPALPDAKASQLANISENVTENQSQ</sequence>
<dbReference type="CDD" id="cd00060">
    <property type="entry name" value="FHA"/>
    <property type="match status" value="1"/>
</dbReference>
<feature type="compositionally biased region" description="Polar residues" evidence="1">
    <location>
        <begin position="667"/>
        <end position="681"/>
    </location>
</feature>
<feature type="region of interest" description="Disordered" evidence="1">
    <location>
        <begin position="1"/>
        <end position="80"/>
    </location>
</feature>
<dbReference type="SMART" id="SM00044">
    <property type="entry name" value="CYCc"/>
    <property type="match status" value="1"/>
</dbReference>
<name>A0AAD5YB49_9FUNG</name>
<dbReference type="Pfam" id="PF13185">
    <property type="entry name" value="GAF_2"/>
    <property type="match status" value="1"/>
</dbReference>
<proteinExistence type="predicted"/>
<evidence type="ECO:0000256" key="1">
    <source>
        <dbReference type="SAM" id="MobiDB-lite"/>
    </source>
</evidence>
<feature type="compositionally biased region" description="Low complexity" evidence="1">
    <location>
        <begin position="607"/>
        <end position="619"/>
    </location>
</feature>
<dbReference type="InterPro" id="IPR050697">
    <property type="entry name" value="Adenylyl/Guanylyl_Cyclase_3/4"/>
</dbReference>
<dbReference type="SUPFAM" id="SSF55781">
    <property type="entry name" value="GAF domain-like"/>
    <property type="match status" value="1"/>
</dbReference>
<dbReference type="InterPro" id="IPR001054">
    <property type="entry name" value="A/G_cyclase"/>
</dbReference>
<feature type="domain" description="Guanylate cyclase" evidence="2">
    <location>
        <begin position="417"/>
        <end position="549"/>
    </location>
</feature>